<name>B0RRN6_XANCB</name>
<evidence type="ECO:0000259" key="1">
    <source>
        <dbReference type="Pfam" id="PF00326"/>
    </source>
</evidence>
<dbReference type="Pfam" id="PF00326">
    <property type="entry name" value="Peptidase_S9"/>
    <property type="match status" value="1"/>
</dbReference>
<evidence type="ECO:0000313" key="3">
    <source>
        <dbReference type="EMBL" id="CAP51121.1"/>
    </source>
</evidence>
<feature type="domain" description="Dipeptidylpeptidase IV N-terminal" evidence="2">
    <location>
        <begin position="197"/>
        <end position="509"/>
    </location>
</feature>
<dbReference type="Pfam" id="PF00930">
    <property type="entry name" value="DPPIV_N"/>
    <property type="match status" value="1"/>
</dbReference>
<dbReference type="Gene3D" id="2.140.10.30">
    <property type="entry name" value="Dipeptidylpeptidase IV, N-terminal domain"/>
    <property type="match status" value="1"/>
</dbReference>
<dbReference type="Proteomes" id="UP000001188">
    <property type="component" value="Chromosome"/>
</dbReference>
<dbReference type="KEGG" id="xca:xcc-b100_1769"/>
<dbReference type="Gene3D" id="3.40.50.1820">
    <property type="entry name" value="alpha/beta hydrolase"/>
    <property type="match status" value="1"/>
</dbReference>
<dbReference type="ESTHER" id="xanca-XCC2397">
    <property type="family name" value="DPP4N_Peptidase_S9"/>
</dbReference>
<organism evidence="3 4">
    <name type="scientific">Xanthomonas campestris pv. campestris (strain B100)</name>
    <dbReference type="NCBI Taxonomy" id="509169"/>
    <lineage>
        <taxon>Bacteria</taxon>
        <taxon>Pseudomonadati</taxon>
        <taxon>Pseudomonadota</taxon>
        <taxon>Gammaproteobacteria</taxon>
        <taxon>Lysobacterales</taxon>
        <taxon>Lysobacteraceae</taxon>
        <taxon>Xanthomonas</taxon>
    </lineage>
</organism>
<gene>
    <name evidence="3" type="ORF">XCCB100_1769</name>
</gene>
<accession>B0RRN6</accession>
<dbReference type="HOGENOM" id="CLU_006105_3_1_6"/>
<reference evidence="3 4" key="1">
    <citation type="journal article" date="2008" name="J. Biotechnol.">
        <title>The genome of Xanthomonas campestris pv. campestris B100 and its use for the reconstruction of metabolic pathways involved in xanthan biosynthesis.</title>
        <authorList>
            <person name="Vorholter F.J."/>
            <person name="Schneiker S."/>
            <person name="Goesmann A."/>
            <person name="Krause L."/>
            <person name="Bekel T."/>
            <person name="Kaiser O."/>
            <person name="Linke B."/>
            <person name="Patschkowski T."/>
            <person name="Ruckert C."/>
            <person name="Schmid J."/>
            <person name="Sidhu V.K."/>
            <person name="Sieber V."/>
            <person name="Tauch A."/>
            <person name="Watt S.A."/>
            <person name="Weisshaar B."/>
            <person name="Becker A."/>
            <person name="Niehaus K."/>
            <person name="Puhler A."/>
        </authorList>
    </citation>
    <scope>NUCLEOTIDE SEQUENCE [LARGE SCALE GENOMIC DNA]</scope>
    <source>
        <strain evidence="3 4">B100</strain>
    </source>
</reference>
<sequence length="806" mass="89709">MIALTTTQPLPTFLSTHHRLSHLDRPMLLQLQRPARLSQFRLLIACCLSIAMLPTLARAAAQPAEPTPAQYTAAIGLTDRYDALVDRQPSAPVWVDAQRFLYRRGSMRQGQAPAIEYRLVDAASGRNTPAFDHARLAAALTQAGAHNVDAAVLQLQDPALEQQTLRFQLADLGWQCELARYRCAHLPERDARPESMDMSFPLKQGERYAKHSPDGRWRVWVEQGNLLIAPVGGGTPTAISHDGSASDFYAIDTVVWSPDSQHVAAYRVKAPPPHIVYYIESAPADRVQPKLHQQVYPKPGDPLPVMQPVLFDVATRTARPVDMTLLPNAFTLSELQWWKDSRGVTFEYNARGHQLYRVIEVDAGTAVARTVIEETSPTFIEYSPLSGDNEDGGKYARHDLADGAQLLWASERDGWEHLYLYDGRTGRVMRQVTRGEWVVRRLDHVDEAAGQVYFTASGMQPGEDPYYRHAYRIGLDGTGLTALTPLAADHDVRYSPDGRWFLDLSSRVDLGPVLELRRSADGSLAHTVERTDLSHLLAAGWQPPLPFHTPGRDGKTEIWGVIFRPQQLDAQQPYRVVEYIYAGPQGSFVPKRFTTRTPPLTGLGFAVAQIDGMGTNNRSRAFHDVAWRNLKDAGLPDRIAWHKAAAARYPWYDIRGGVGVYGTSAGGQNALGALLFHPEFYVAGVANSGCHDNRMDKIWWNEQWMGWPVGPWYAESSNVENAARLQGHLLLVTGDMDKNVDPASTFQVADRLIKAGKDFDLLVVPGGDHGAGGDYGKRRLLDFFQRWLHRTPTPEWNQVSAAVPAP</sequence>
<protein>
    <submittedName>
        <fullName evidence="3">Peptidase</fullName>
    </submittedName>
</protein>
<dbReference type="PANTHER" id="PTHR11731">
    <property type="entry name" value="PROTEASE FAMILY S9B,C DIPEPTIDYL-PEPTIDASE IV-RELATED"/>
    <property type="match status" value="1"/>
</dbReference>
<dbReference type="GO" id="GO:0008236">
    <property type="term" value="F:serine-type peptidase activity"/>
    <property type="evidence" value="ECO:0007669"/>
    <property type="project" value="InterPro"/>
</dbReference>
<dbReference type="PANTHER" id="PTHR11731:SF118">
    <property type="entry name" value="BLR1971 PROTEIN"/>
    <property type="match status" value="1"/>
</dbReference>
<dbReference type="InterPro" id="IPR050278">
    <property type="entry name" value="Serine_Prot_S9B/DPPIV"/>
</dbReference>
<evidence type="ECO:0000259" key="2">
    <source>
        <dbReference type="Pfam" id="PF00930"/>
    </source>
</evidence>
<proteinExistence type="predicted"/>
<dbReference type="SUPFAM" id="SSF53474">
    <property type="entry name" value="alpha/beta-Hydrolases"/>
    <property type="match status" value="1"/>
</dbReference>
<dbReference type="EMBL" id="AM920689">
    <property type="protein sequence ID" value="CAP51121.1"/>
    <property type="molecule type" value="Genomic_DNA"/>
</dbReference>
<feature type="domain" description="Peptidase S9 prolyl oligopeptidase catalytic" evidence="1">
    <location>
        <begin position="593"/>
        <end position="789"/>
    </location>
</feature>
<evidence type="ECO:0000313" key="4">
    <source>
        <dbReference type="Proteomes" id="UP000001188"/>
    </source>
</evidence>
<dbReference type="AlphaFoldDB" id="B0RRN6"/>
<dbReference type="InterPro" id="IPR002469">
    <property type="entry name" value="Peptidase_S9B_N"/>
</dbReference>
<dbReference type="InterPro" id="IPR029058">
    <property type="entry name" value="AB_hydrolase_fold"/>
</dbReference>
<dbReference type="InterPro" id="IPR001375">
    <property type="entry name" value="Peptidase_S9_cat"/>
</dbReference>
<dbReference type="GO" id="GO:0006508">
    <property type="term" value="P:proteolysis"/>
    <property type="evidence" value="ECO:0007669"/>
    <property type="project" value="InterPro"/>
</dbReference>
<dbReference type="SUPFAM" id="SSF82171">
    <property type="entry name" value="DPP6 N-terminal domain-like"/>
    <property type="match status" value="1"/>
</dbReference>